<accession>A0ABW2YFQ9</accession>
<protein>
    <recommendedName>
        <fullName evidence="4">Secreted protein</fullName>
    </recommendedName>
</protein>
<keyword evidence="3" id="KW-1185">Reference proteome</keyword>
<name>A0ABW2YFQ9_9GAMM</name>
<feature type="chain" id="PRO_5045929071" description="Secreted protein" evidence="1">
    <location>
        <begin position="26"/>
        <end position="139"/>
    </location>
</feature>
<evidence type="ECO:0000256" key="1">
    <source>
        <dbReference type="SAM" id="SignalP"/>
    </source>
</evidence>
<comment type="caution">
    <text evidence="2">The sequence shown here is derived from an EMBL/GenBank/DDBJ whole genome shotgun (WGS) entry which is preliminary data.</text>
</comment>
<sequence length="139" mass="15080">MSRYQPFAVVALGLAILSVPSFAHACCPSGGNTDPKPALGLGQEYPSAANESIDPNWRVYNFERDGIHYLQVNDSNGVVRAAVGRIADTMWVLPLGSDADRVNTDSISAGLLIYSDETIEVRRYQTPNGDAWLIGPNDR</sequence>
<reference evidence="3" key="1">
    <citation type="journal article" date="2019" name="Int. J. Syst. Evol. Microbiol.">
        <title>The Global Catalogue of Microorganisms (GCM) 10K type strain sequencing project: providing services to taxonomists for standard genome sequencing and annotation.</title>
        <authorList>
            <consortium name="The Broad Institute Genomics Platform"/>
            <consortium name="The Broad Institute Genome Sequencing Center for Infectious Disease"/>
            <person name="Wu L."/>
            <person name="Ma J."/>
        </authorList>
    </citation>
    <scope>NUCLEOTIDE SEQUENCE [LARGE SCALE GENOMIC DNA]</scope>
    <source>
        <strain evidence="3">CCUG 55585</strain>
    </source>
</reference>
<organism evidence="2 3">
    <name type="scientific">Lysobacter brunescens</name>
    <dbReference type="NCBI Taxonomy" id="262323"/>
    <lineage>
        <taxon>Bacteria</taxon>
        <taxon>Pseudomonadati</taxon>
        <taxon>Pseudomonadota</taxon>
        <taxon>Gammaproteobacteria</taxon>
        <taxon>Lysobacterales</taxon>
        <taxon>Lysobacteraceae</taxon>
        <taxon>Lysobacter</taxon>
    </lineage>
</organism>
<evidence type="ECO:0000313" key="3">
    <source>
        <dbReference type="Proteomes" id="UP001597110"/>
    </source>
</evidence>
<evidence type="ECO:0008006" key="4">
    <source>
        <dbReference type="Google" id="ProtNLM"/>
    </source>
</evidence>
<gene>
    <name evidence="2" type="ORF">ACFQ0E_15375</name>
</gene>
<dbReference type="RefSeq" id="WP_386825292.1">
    <property type="nucleotide sequence ID" value="NZ_JBHTIF010000003.1"/>
</dbReference>
<dbReference type="Proteomes" id="UP001597110">
    <property type="component" value="Unassembled WGS sequence"/>
</dbReference>
<feature type="signal peptide" evidence="1">
    <location>
        <begin position="1"/>
        <end position="25"/>
    </location>
</feature>
<proteinExistence type="predicted"/>
<evidence type="ECO:0000313" key="2">
    <source>
        <dbReference type="EMBL" id="MFD0726978.1"/>
    </source>
</evidence>
<keyword evidence="1" id="KW-0732">Signal</keyword>
<dbReference type="EMBL" id="JBHTIF010000003">
    <property type="protein sequence ID" value="MFD0726978.1"/>
    <property type="molecule type" value="Genomic_DNA"/>
</dbReference>